<dbReference type="EMBL" id="LR797375">
    <property type="protein sequence ID" value="CAB4211468.1"/>
    <property type="molecule type" value="Genomic_DNA"/>
</dbReference>
<dbReference type="Gene3D" id="3.40.50.880">
    <property type="match status" value="1"/>
</dbReference>
<accession>A0A6J5QLI8</accession>
<gene>
    <name evidence="3" type="ORF">UFOVP1066_223</name>
    <name evidence="4" type="ORF">UFOVP1315_114</name>
    <name evidence="5" type="ORF">UFOVP1421_75</name>
    <name evidence="6" type="ORF">UFOVP1525_85</name>
    <name evidence="2" type="ORF">UFOVP909_48</name>
</gene>
<feature type="domain" description="Biotin-protein ligase N-terminal" evidence="1">
    <location>
        <begin position="12"/>
        <end position="98"/>
    </location>
</feature>
<evidence type="ECO:0000259" key="1">
    <source>
        <dbReference type="Pfam" id="PF09825"/>
    </source>
</evidence>
<organism evidence="3">
    <name type="scientific">uncultured Caudovirales phage</name>
    <dbReference type="NCBI Taxonomy" id="2100421"/>
    <lineage>
        <taxon>Viruses</taxon>
        <taxon>Duplodnaviria</taxon>
        <taxon>Heunggongvirae</taxon>
        <taxon>Uroviricota</taxon>
        <taxon>Caudoviricetes</taxon>
        <taxon>Peduoviridae</taxon>
        <taxon>Maltschvirus</taxon>
        <taxon>Maltschvirus maltsch</taxon>
    </lineage>
</organism>
<reference evidence="3" key="1">
    <citation type="submission" date="2020-05" db="EMBL/GenBank/DDBJ databases">
        <authorList>
            <person name="Chiriac C."/>
            <person name="Salcher M."/>
            <person name="Ghai R."/>
            <person name="Kavagutti S V."/>
        </authorList>
    </citation>
    <scope>NUCLEOTIDE SEQUENCE</scope>
</reference>
<evidence type="ECO:0000313" key="2">
    <source>
        <dbReference type="EMBL" id="CAB4170414.1"/>
    </source>
</evidence>
<evidence type="ECO:0000313" key="3">
    <source>
        <dbReference type="EMBL" id="CAB4182331.1"/>
    </source>
</evidence>
<evidence type="ECO:0000313" key="5">
    <source>
        <dbReference type="EMBL" id="CAB4211468.1"/>
    </source>
</evidence>
<dbReference type="GO" id="GO:0016874">
    <property type="term" value="F:ligase activity"/>
    <property type="evidence" value="ECO:0007669"/>
    <property type="project" value="UniProtKB-KW"/>
</dbReference>
<dbReference type="InterPro" id="IPR029062">
    <property type="entry name" value="Class_I_gatase-like"/>
</dbReference>
<dbReference type="EMBL" id="LR797019">
    <property type="protein sequence ID" value="CAB4182331.1"/>
    <property type="molecule type" value="Genomic_DNA"/>
</dbReference>
<evidence type="ECO:0000313" key="6">
    <source>
        <dbReference type="EMBL" id="CAB5238575.1"/>
    </source>
</evidence>
<dbReference type="EMBL" id="LR797272">
    <property type="protein sequence ID" value="CAB4198489.1"/>
    <property type="molecule type" value="Genomic_DNA"/>
</dbReference>
<sequence length="217" mass="25048">MKRMALYLHHPECSEDCAYAMVNALSSDYQIRIFNESELDDDNFFDSIDIIAFPGGIGDSDSYFDFYNRTRANRIANFISNGGYYLGICMGAYWAGSRYFDILHAVEPVQYIKRFGADVRRSYGTVAEIEWNGSKEQMYFYDGCALIGDEDKFKTIARYANGDPMAIIQGRIGLIGCHPEAPLYWYEKPWQYINKHWNDGRHHTLLLDFVKELCPVS</sequence>
<dbReference type="EMBL" id="LR798454">
    <property type="protein sequence ID" value="CAB5238575.1"/>
    <property type="molecule type" value="Genomic_DNA"/>
</dbReference>
<dbReference type="EMBL" id="LR796861">
    <property type="protein sequence ID" value="CAB4170414.1"/>
    <property type="molecule type" value="Genomic_DNA"/>
</dbReference>
<dbReference type="InterPro" id="IPR019197">
    <property type="entry name" value="Biotin-prot_ligase_N"/>
</dbReference>
<name>A0A6J5QLI8_9CAUD</name>
<dbReference type="Pfam" id="PF09825">
    <property type="entry name" value="BPL_N"/>
    <property type="match status" value="1"/>
</dbReference>
<evidence type="ECO:0000313" key="4">
    <source>
        <dbReference type="EMBL" id="CAB4198489.1"/>
    </source>
</evidence>
<protein>
    <submittedName>
        <fullName evidence="3">Biotin-protein ligase, N-terminal</fullName>
    </submittedName>
</protein>
<proteinExistence type="predicted"/>
<keyword evidence="3" id="KW-0436">Ligase</keyword>
<dbReference type="SUPFAM" id="SSF52317">
    <property type="entry name" value="Class I glutamine amidotransferase-like"/>
    <property type="match status" value="1"/>
</dbReference>